<sequence>MQESIAGDNHNGHVDYHKVDNTQIPRVVEEENITSDPLPELEHSLMRSESLAESEILESSLSQETINDNSAETLEFAETVYKEKLQDLRHDLSVFIKENNKISEVFDIQFPEFSLEVIITGSSKITAQNIADLFIVAIKVRQKEILCWYCNYKAYEDRIEDIKRINKIDDQSARTLVYNEIKALLPDITDVNLRQRTFRAKKIYTLLVGIGIEKIQAITCSARFISLSTSIVWVKSQQTESRQSHIYLFILLYNIISENENYNTNNNASTKLWLQKYREAYLVIPGLEKDISKLYPKRIAYIESITYLTSEEKMKAKTSLIKEFKNWSSGNYFIDESIKTAQLRFPLPTRIIEWIPYEDITDIQFKTDGGLSKIFSALWIKGRIDSINHKTFKRLGATNVILKKLKYSNKSNQKFLNECTYRFTRGFHVVPCLGITKDKDDDFILVMDTMIEDLRSYIGNYNLKITLHQVYDILYSICERLASIHSENLCHGDLHPGKVLRNFAIPM</sequence>
<dbReference type="Proteomes" id="UP000789901">
    <property type="component" value="Unassembled WGS sequence"/>
</dbReference>
<proteinExistence type="predicted"/>
<feature type="domain" description="Protein kinase" evidence="1">
    <location>
        <begin position="360"/>
        <end position="507"/>
    </location>
</feature>
<dbReference type="InterPro" id="IPR011009">
    <property type="entry name" value="Kinase-like_dom_sf"/>
</dbReference>
<dbReference type="SUPFAM" id="SSF56112">
    <property type="entry name" value="Protein kinase-like (PK-like)"/>
    <property type="match status" value="1"/>
</dbReference>
<protein>
    <submittedName>
        <fullName evidence="2">37958_t:CDS:1</fullName>
    </submittedName>
</protein>
<reference evidence="2 3" key="1">
    <citation type="submission" date="2021-06" db="EMBL/GenBank/DDBJ databases">
        <authorList>
            <person name="Kallberg Y."/>
            <person name="Tangrot J."/>
            <person name="Rosling A."/>
        </authorList>
    </citation>
    <scope>NUCLEOTIDE SEQUENCE [LARGE SCALE GENOMIC DNA]</scope>
    <source>
        <strain evidence="2 3">120-4 pot B 10/14</strain>
    </source>
</reference>
<evidence type="ECO:0000259" key="1">
    <source>
        <dbReference type="PROSITE" id="PS50011"/>
    </source>
</evidence>
<gene>
    <name evidence="2" type="ORF">GMARGA_LOCUS12130</name>
</gene>
<name>A0ABN7UZ00_GIGMA</name>
<feature type="non-terminal residue" evidence="2">
    <location>
        <position position="507"/>
    </location>
</feature>
<dbReference type="InterPro" id="IPR001245">
    <property type="entry name" value="Ser-Thr/Tyr_kinase_cat_dom"/>
</dbReference>
<dbReference type="InterPro" id="IPR000719">
    <property type="entry name" value="Prot_kinase_dom"/>
</dbReference>
<keyword evidence="3" id="KW-1185">Reference proteome</keyword>
<comment type="caution">
    <text evidence="2">The sequence shown here is derived from an EMBL/GenBank/DDBJ whole genome shotgun (WGS) entry which is preliminary data.</text>
</comment>
<evidence type="ECO:0000313" key="3">
    <source>
        <dbReference type="Proteomes" id="UP000789901"/>
    </source>
</evidence>
<dbReference type="PROSITE" id="PS50011">
    <property type="entry name" value="PROTEIN_KINASE_DOM"/>
    <property type="match status" value="1"/>
</dbReference>
<dbReference type="Gene3D" id="1.10.510.10">
    <property type="entry name" value="Transferase(Phosphotransferase) domain 1"/>
    <property type="match status" value="1"/>
</dbReference>
<dbReference type="EMBL" id="CAJVQB010007321">
    <property type="protein sequence ID" value="CAG8701112.1"/>
    <property type="molecule type" value="Genomic_DNA"/>
</dbReference>
<organism evidence="2 3">
    <name type="scientific">Gigaspora margarita</name>
    <dbReference type="NCBI Taxonomy" id="4874"/>
    <lineage>
        <taxon>Eukaryota</taxon>
        <taxon>Fungi</taxon>
        <taxon>Fungi incertae sedis</taxon>
        <taxon>Mucoromycota</taxon>
        <taxon>Glomeromycotina</taxon>
        <taxon>Glomeromycetes</taxon>
        <taxon>Diversisporales</taxon>
        <taxon>Gigasporaceae</taxon>
        <taxon>Gigaspora</taxon>
    </lineage>
</organism>
<dbReference type="Pfam" id="PF07714">
    <property type="entry name" value="PK_Tyr_Ser-Thr"/>
    <property type="match status" value="1"/>
</dbReference>
<evidence type="ECO:0000313" key="2">
    <source>
        <dbReference type="EMBL" id="CAG8701112.1"/>
    </source>
</evidence>
<accession>A0ABN7UZ00</accession>